<evidence type="ECO:0008006" key="3">
    <source>
        <dbReference type="Google" id="ProtNLM"/>
    </source>
</evidence>
<dbReference type="Proteomes" id="UP000641386">
    <property type="component" value="Unassembled WGS sequence"/>
</dbReference>
<dbReference type="EMBL" id="BNBC01000087">
    <property type="protein sequence ID" value="GHF19016.1"/>
    <property type="molecule type" value="Genomic_DNA"/>
</dbReference>
<keyword evidence="2" id="KW-1185">Reference proteome</keyword>
<sequence>MGGWWNRQNNPEIDLVGADREPVAGTVHFLGSIKWLEDRPFGRHEYDALARDMLAVPGAGPDTPLVAVSRSGVTSSLPLAAHWDPEDLIEAWK</sequence>
<proteinExistence type="predicted"/>
<reference evidence="1" key="1">
    <citation type="journal article" date="2014" name="Int. J. Syst. Evol. Microbiol.">
        <title>Complete genome sequence of Corynebacterium casei LMG S-19264T (=DSM 44701T), isolated from a smear-ripened cheese.</title>
        <authorList>
            <consortium name="US DOE Joint Genome Institute (JGI-PGF)"/>
            <person name="Walter F."/>
            <person name="Albersmeier A."/>
            <person name="Kalinowski J."/>
            <person name="Ruckert C."/>
        </authorList>
    </citation>
    <scope>NUCLEOTIDE SEQUENCE</scope>
    <source>
        <strain evidence="1">JCM 3302</strain>
    </source>
</reference>
<comment type="caution">
    <text evidence="1">The sequence shown here is derived from an EMBL/GenBank/DDBJ whole genome shotgun (WGS) entry which is preliminary data.</text>
</comment>
<dbReference type="AlphaFoldDB" id="A0A919APL9"/>
<organism evidence="1 2">
    <name type="scientific">Streptomyces spiralis</name>
    <dbReference type="NCBI Taxonomy" id="66376"/>
    <lineage>
        <taxon>Bacteria</taxon>
        <taxon>Bacillati</taxon>
        <taxon>Actinomycetota</taxon>
        <taxon>Actinomycetes</taxon>
        <taxon>Kitasatosporales</taxon>
        <taxon>Streptomycetaceae</taxon>
        <taxon>Streptomyces</taxon>
    </lineage>
</organism>
<evidence type="ECO:0000313" key="1">
    <source>
        <dbReference type="EMBL" id="GHF19016.1"/>
    </source>
</evidence>
<gene>
    <name evidence="1" type="ORF">GCM10014715_87300</name>
</gene>
<reference evidence="1" key="2">
    <citation type="submission" date="2020-09" db="EMBL/GenBank/DDBJ databases">
        <authorList>
            <person name="Sun Q."/>
            <person name="Ohkuma M."/>
        </authorList>
    </citation>
    <scope>NUCLEOTIDE SEQUENCE</scope>
    <source>
        <strain evidence="1">JCM 3302</strain>
    </source>
</reference>
<evidence type="ECO:0000313" key="2">
    <source>
        <dbReference type="Proteomes" id="UP000641386"/>
    </source>
</evidence>
<dbReference type="RefSeq" id="WP_229904169.1">
    <property type="nucleotide sequence ID" value="NZ_BNBC01000087.1"/>
</dbReference>
<protein>
    <recommendedName>
        <fullName evidence="3">DUF234 domain-containing protein</fullName>
    </recommendedName>
</protein>
<name>A0A919APL9_9ACTN</name>
<accession>A0A919APL9</accession>